<dbReference type="PANTHER" id="PTHR23355:SF42">
    <property type="entry name" value="RIBONUCLEASE II, CHLOROPLASTIC_MITOCHONDRIAL"/>
    <property type="match status" value="1"/>
</dbReference>
<reference evidence="3" key="1">
    <citation type="journal article" date="2019" name="Int. J. Syst. Evol. Microbiol.">
        <title>The Global Catalogue of Microorganisms (GCM) 10K type strain sequencing project: providing services to taxonomists for standard genome sequencing and annotation.</title>
        <authorList>
            <consortium name="The Broad Institute Genomics Platform"/>
            <consortium name="The Broad Institute Genome Sequencing Center for Infectious Disease"/>
            <person name="Wu L."/>
            <person name="Ma J."/>
        </authorList>
    </citation>
    <scope>NUCLEOTIDE SEQUENCE [LARGE SCALE GENOMIC DNA]</scope>
    <source>
        <strain evidence="3">JCM 10671</strain>
    </source>
</reference>
<accession>A0ABP3RJJ4</accession>
<dbReference type="PANTHER" id="PTHR23355">
    <property type="entry name" value="RIBONUCLEASE"/>
    <property type="match status" value="1"/>
</dbReference>
<protein>
    <submittedName>
        <fullName evidence="2">RNB domain-containing ribonuclease</fullName>
    </submittedName>
</protein>
<gene>
    <name evidence="2" type="ORF">GCM10009547_12040</name>
</gene>
<evidence type="ECO:0000313" key="3">
    <source>
        <dbReference type="Proteomes" id="UP001500957"/>
    </source>
</evidence>
<keyword evidence="3" id="KW-1185">Reference proteome</keyword>
<dbReference type="Proteomes" id="UP001500957">
    <property type="component" value="Unassembled WGS sequence"/>
</dbReference>
<name>A0ABP3RJJ4_9ACTN</name>
<feature type="domain" description="RNB" evidence="1">
    <location>
        <begin position="51"/>
        <end position="373"/>
    </location>
</feature>
<dbReference type="InterPro" id="IPR012340">
    <property type="entry name" value="NA-bd_OB-fold"/>
</dbReference>
<dbReference type="InterPro" id="IPR001900">
    <property type="entry name" value="RNase_II/R"/>
</dbReference>
<dbReference type="Pfam" id="PF00773">
    <property type="entry name" value="RNB"/>
    <property type="match status" value="1"/>
</dbReference>
<dbReference type="SMART" id="SM00955">
    <property type="entry name" value="RNB"/>
    <property type="match status" value="1"/>
</dbReference>
<organism evidence="2 3">
    <name type="scientific">Sporichthya brevicatena</name>
    <dbReference type="NCBI Taxonomy" id="171442"/>
    <lineage>
        <taxon>Bacteria</taxon>
        <taxon>Bacillati</taxon>
        <taxon>Actinomycetota</taxon>
        <taxon>Actinomycetes</taxon>
        <taxon>Sporichthyales</taxon>
        <taxon>Sporichthyaceae</taxon>
        <taxon>Sporichthya</taxon>
    </lineage>
</organism>
<dbReference type="EMBL" id="BAAAHE010000008">
    <property type="protein sequence ID" value="GAA0611589.1"/>
    <property type="molecule type" value="Genomic_DNA"/>
</dbReference>
<dbReference type="SUPFAM" id="SSF50249">
    <property type="entry name" value="Nucleic acid-binding proteins"/>
    <property type="match status" value="1"/>
</dbReference>
<dbReference type="Pfam" id="PF18614">
    <property type="entry name" value="RNase_II_C_S1"/>
    <property type="match status" value="1"/>
</dbReference>
<proteinExistence type="predicted"/>
<dbReference type="InterPro" id="IPR050180">
    <property type="entry name" value="RNR_Ribonuclease"/>
</dbReference>
<dbReference type="InterPro" id="IPR040596">
    <property type="entry name" value="RNase_II_C_S1"/>
</dbReference>
<dbReference type="RefSeq" id="WP_344602656.1">
    <property type="nucleotide sequence ID" value="NZ_BAAAHE010000008.1"/>
</dbReference>
<sequence>MPRPKIAVAALPPWYPPAFEKLTADLQAPVAFPSEVLAAAERAGAADVGDRADRRDVELVTLDPETSLDLDQAFAIETRGAGFRLHYAIADVAAFVRAGDPVDLESQRRVETRYAPDRRLPLHPPELSEGAASLLPDVDRPAVLWTLDLDEGGELVETRVERAMVRSRAKLAYDTVQAQVDAGTADPAIERLRALGELRLAAERRRGGVSLPLPEQVVDVANGDGWRLRARLQTPVETWNAQLSLLTGTAAARLMLDAGIGVLRTLPPPEDDAVAELRRRAHALGFEWPAGQPYPEFVRAIDPAAPRAPAMLRACTTLFRGAGYVAFDAAGGVAAPADAEHAAIAAPYTHVTAPLRRLADRYAAEVCLAVCAGAEVPEWVRAALPGLPDRMREGGRAVNSFSAEVLNLVEAGLLAQRVGETFGGTVVATNNDRSSGTLVVADPYVEAKVEGPDLPLGDPVDARLVTADPMTRQIRFAVGAGTTVKKG</sequence>
<evidence type="ECO:0000313" key="2">
    <source>
        <dbReference type="EMBL" id="GAA0611589.1"/>
    </source>
</evidence>
<comment type="caution">
    <text evidence="2">The sequence shown here is derived from an EMBL/GenBank/DDBJ whole genome shotgun (WGS) entry which is preliminary data.</text>
</comment>
<evidence type="ECO:0000259" key="1">
    <source>
        <dbReference type="SMART" id="SM00955"/>
    </source>
</evidence>